<dbReference type="RefSeq" id="WP_009014936.1">
    <property type="nucleotide sequence ID" value="NZ_ACGB01000005.1"/>
</dbReference>
<evidence type="ECO:0000313" key="3">
    <source>
        <dbReference type="Proteomes" id="UP000754226"/>
    </source>
</evidence>
<feature type="domain" description="DUF1468" evidence="1">
    <location>
        <begin position="12"/>
        <end position="129"/>
    </location>
</feature>
<sequence length="145" mass="16105">MISVVYSTEHLLMPKIIGTLLVIMLAVIVLVEGRERKAATGKFFGSFGPFFRENADFKKLFGTLLLFIGYIFVVEEVGFTVTSIIFVFLFNVLYTGWSKKALRTSLIISILAPVIVSLIFGVAFNITLPSGICSITFIDYGITIY</sequence>
<reference evidence="2" key="1">
    <citation type="submission" date="2021-02" db="EMBL/GenBank/DDBJ databases">
        <title>Infant gut strain persistence is associated with maternal origin, phylogeny, and functional potential including surface adhesion and iron acquisition.</title>
        <authorList>
            <person name="Lou Y.C."/>
        </authorList>
    </citation>
    <scope>NUCLEOTIDE SEQUENCE</scope>
    <source>
        <strain evidence="2">L3_106_000M1_dasL3_106_000M1_concoct_15</strain>
    </source>
</reference>
<dbReference type="Pfam" id="PF07331">
    <property type="entry name" value="TctB"/>
    <property type="match status" value="1"/>
</dbReference>
<organism evidence="2 3">
    <name type="scientific">Acidaminococcus intestini</name>
    <dbReference type="NCBI Taxonomy" id="187327"/>
    <lineage>
        <taxon>Bacteria</taxon>
        <taxon>Bacillati</taxon>
        <taxon>Bacillota</taxon>
        <taxon>Negativicutes</taxon>
        <taxon>Acidaminococcales</taxon>
        <taxon>Acidaminococcaceae</taxon>
        <taxon>Acidaminococcus</taxon>
    </lineage>
</organism>
<accession>C0WAH5</accession>
<comment type="caution">
    <text evidence="2">The sequence shown here is derived from an EMBL/GenBank/DDBJ whole genome shotgun (WGS) entry which is preliminary data.</text>
</comment>
<dbReference type="Proteomes" id="UP000754226">
    <property type="component" value="Unassembled WGS sequence"/>
</dbReference>
<evidence type="ECO:0000313" key="2">
    <source>
        <dbReference type="EMBL" id="MBS5518770.1"/>
    </source>
</evidence>
<name>C0WAH5_9FIRM</name>
<gene>
    <name evidence="2" type="ORF">KHX13_00215</name>
</gene>
<dbReference type="AlphaFoldDB" id="C0WAH5"/>
<dbReference type="GeneID" id="92879293"/>
<proteinExistence type="predicted"/>
<evidence type="ECO:0000259" key="1">
    <source>
        <dbReference type="Pfam" id="PF07331"/>
    </source>
</evidence>
<protein>
    <submittedName>
        <fullName evidence="2">Tripartite tricarboxylate transporter TctB family protein</fullName>
    </submittedName>
</protein>
<dbReference type="EMBL" id="JAGZCZ010000001">
    <property type="protein sequence ID" value="MBS5518770.1"/>
    <property type="molecule type" value="Genomic_DNA"/>
</dbReference>
<dbReference type="InterPro" id="IPR009936">
    <property type="entry name" value="DUF1468"/>
</dbReference>
<dbReference type="OrthoDB" id="2886209at2"/>